<dbReference type="InterPro" id="IPR046342">
    <property type="entry name" value="CBS_dom_sf"/>
</dbReference>
<dbReference type="AlphaFoldDB" id="A0A839V920"/>
<gene>
    <name evidence="5" type="ORF">FHR94_001193</name>
</gene>
<dbReference type="SMART" id="SM00116">
    <property type="entry name" value="CBS"/>
    <property type="match status" value="2"/>
</dbReference>
<dbReference type="Proteomes" id="UP000547614">
    <property type="component" value="Unassembled WGS sequence"/>
</dbReference>
<dbReference type="InterPro" id="IPR007055">
    <property type="entry name" value="BON_dom"/>
</dbReference>
<evidence type="ECO:0000256" key="2">
    <source>
        <dbReference type="PROSITE-ProRule" id="PRU00703"/>
    </source>
</evidence>
<keyword evidence="1 2" id="KW-0129">CBS domain</keyword>
<reference evidence="5 6" key="1">
    <citation type="submission" date="2020-08" db="EMBL/GenBank/DDBJ databases">
        <title>Genomic Encyclopedia of Type Strains, Phase III (KMG-III): the genomes of soil and plant-associated and newly described type strains.</title>
        <authorList>
            <person name="Whitman W."/>
        </authorList>
    </citation>
    <scope>NUCLEOTIDE SEQUENCE [LARGE SCALE GENOMIC DNA]</scope>
    <source>
        <strain evidence="5 6">CECT 7282</strain>
    </source>
</reference>
<keyword evidence="6" id="KW-1185">Reference proteome</keyword>
<dbReference type="PANTHER" id="PTHR43080">
    <property type="entry name" value="CBS DOMAIN-CONTAINING PROTEIN CBSX3, MITOCHONDRIAL"/>
    <property type="match status" value="1"/>
</dbReference>
<dbReference type="SUPFAM" id="SSF54631">
    <property type="entry name" value="CBS-domain pair"/>
    <property type="match status" value="1"/>
</dbReference>
<dbReference type="EMBL" id="JACHXP010000004">
    <property type="protein sequence ID" value="MBB3189969.1"/>
    <property type="molecule type" value="Genomic_DNA"/>
</dbReference>
<dbReference type="PIRSF" id="PIRSF036990">
    <property type="entry name" value="UCP036990_CBS_BON"/>
    <property type="match status" value="1"/>
</dbReference>
<organism evidence="5 6">
    <name type="scientific">Halomonas cerina</name>
    <dbReference type="NCBI Taxonomy" id="447424"/>
    <lineage>
        <taxon>Bacteria</taxon>
        <taxon>Pseudomonadati</taxon>
        <taxon>Pseudomonadota</taxon>
        <taxon>Gammaproteobacteria</taxon>
        <taxon>Oceanospirillales</taxon>
        <taxon>Halomonadaceae</taxon>
        <taxon>Halomonas</taxon>
    </lineage>
</organism>
<sequence>MRAADVMTPNVITVTPDSEVREIASLLVEHGISAVPVVDADNRVLGIVSEGDLMRRVESDNGEPRSWWLRLFSGHSAVDYVKSHGRKAREIMTPDPLTVSEDEPLHQIASQLEKRRIKRVPVVRDGRLVGIVSRSNLLRGFSVADSAPAATRDDREIRDAILKEVDDNTDVMIDRLNIIVADGQVQLWGLVDSKEQRLAVQVAAENTPGVTSVENNLGFLPRGMGGV</sequence>
<dbReference type="PROSITE" id="PS51371">
    <property type="entry name" value="CBS"/>
    <property type="match status" value="2"/>
</dbReference>
<comment type="caution">
    <text evidence="5">The sequence shown here is derived from an EMBL/GenBank/DDBJ whole genome shotgun (WGS) entry which is preliminary data.</text>
</comment>
<evidence type="ECO:0000259" key="4">
    <source>
        <dbReference type="PROSITE" id="PS51371"/>
    </source>
</evidence>
<dbReference type="CDD" id="cd04586">
    <property type="entry name" value="CBS_pair_BON_assoc"/>
    <property type="match status" value="1"/>
</dbReference>
<evidence type="ECO:0000313" key="6">
    <source>
        <dbReference type="Proteomes" id="UP000547614"/>
    </source>
</evidence>
<proteinExistence type="predicted"/>
<dbReference type="PROSITE" id="PS50914">
    <property type="entry name" value="BON"/>
    <property type="match status" value="1"/>
</dbReference>
<feature type="domain" description="BON" evidence="3">
    <location>
        <begin position="153"/>
        <end position="221"/>
    </location>
</feature>
<dbReference type="Gene3D" id="3.10.580.10">
    <property type="entry name" value="CBS-domain"/>
    <property type="match status" value="1"/>
</dbReference>
<evidence type="ECO:0000256" key="1">
    <source>
        <dbReference type="ARBA" id="ARBA00023122"/>
    </source>
</evidence>
<dbReference type="PANTHER" id="PTHR43080:SF26">
    <property type="entry name" value="REGULATORY PROTEIN"/>
    <property type="match status" value="1"/>
</dbReference>
<accession>A0A839V920</accession>
<dbReference type="Pfam" id="PF00571">
    <property type="entry name" value="CBS"/>
    <property type="match status" value="2"/>
</dbReference>
<dbReference type="Pfam" id="PF04972">
    <property type="entry name" value="BON"/>
    <property type="match status" value="1"/>
</dbReference>
<evidence type="ECO:0000259" key="3">
    <source>
        <dbReference type="PROSITE" id="PS50914"/>
    </source>
</evidence>
<dbReference type="InterPro" id="IPR000644">
    <property type="entry name" value="CBS_dom"/>
</dbReference>
<name>A0A839V920_9GAMM</name>
<dbReference type="InterPro" id="IPR017080">
    <property type="entry name" value="UCP036990_CBS_BON"/>
</dbReference>
<dbReference type="RefSeq" id="WP_183324710.1">
    <property type="nucleotide sequence ID" value="NZ_JACHXP010000004.1"/>
</dbReference>
<dbReference type="Gene3D" id="3.30.1340.30">
    <property type="match status" value="1"/>
</dbReference>
<protein>
    <submittedName>
        <fullName evidence="5">CBS domain-containing protein</fullName>
    </submittedName>
</protein>
<dbReference type="InterPro" id="IPR051257">
    <property type="entry name" value="Diverse_CBS-Domain"/>
</dbReference>
<evidence type="ECO:0000313" key="5">
    <source>
        <dbReference type="EMBL" id="MBB3189969.1"/>
    </source>
</evidence>
<feature type="domain" description="CBS" evidence="4">
    <location>
        <begin position="92"/>
        <end position="149"/>
    </location>
</feature>
<feature type="domain" description="CBS" evidence="4">
    <location>
        <begin position="7"/>
        <end position="63"/>
    </location>
</feature>